<reference evidence="2 3" key="1">
    <citation type="submission" date="2020-01" db="EMBL/GenBank/DDBJ databases">
        <authorList>
            <person name="Gulvik C.A."/>
            <person name="Batra D.G."/>
        </authorList>
    </citation>
    <scope>NUCLEOTIDE SEQUENCE [LARGE SCALE GENOMIC DNA]</scope>
    <source>
        <strain evidence="2 3">W9323</strain>
    </source>
</reference>
<keyword evidence="3" id="KW-1185">Reference proteome</keyword>
<dbReference type="Proteomes" id="UP000503088">
    <property type="component" value="Chromosome"/>
</dbReference>
<keyword evidence="1" id="KW-1133">Transmembrane helix</keyword>
<keyword evidence="1" id="KW-0812">Transmembrane</keyword>
<gene>
    <name evidence="2" type="ORF">GXN76_15260</name>
</gene>
<accession>A0A7D4BH92</accession>
<protein>
    <recommendedName>
        <fullName evidence="4">Glycosyltransferase family 2 protein</fullName>
    </recommendedName>
</protein>
<dbReference type="KEGG" id="kpul:GXN76_15260"/>
<evidence type="ECO:0000256" key="1">
    <source>
        <dbReference type="SAM" id="Phobius"/>
    </source>
</evidence>
<dbReference type="EMBL" id="CP048104">
    <property type="protein sequence ID" value="QKG85672.1"/>
    <property type="molecule type" value="Genomic_DNA"/>
</dbReference>
<evidence type="ECO:0000313" key="3">
    <source>
        <dbReference type="Proteomes" id="UP000503088"/>
    </source>
</evidence>
<organism evidence="2 3">
    <name type="scientific">Kroppenstedtia pulmonis</name>
    <dbReference type="NCBI Taxonomy" id="1380685"/>
    <lineage>
        <taxon>Bacteria</taxon>
        <taxon>Bacillati</taxon>
        <taxon>Bacillota</taxon>
        <taxon>Bacilli</taxon>
        <taxon>Bacillales</taxon>
        <taxon>Thermoactinomycetaceae</taxon>
        <taxon>Kroppenstedtia</taxon>
    </lineage>
</organism>
<dbReference type="AlphaFoldDB" id="A0A7D4BH92"/>
<dbReference type="RefSeq" id="WP_173224529.1">
    <property type="nucleotide sequence ID" value="NZ_CP048104.1"/>
</dbReference>
<keyword evidence="1" id="KW-0472">Membrane</keyword>
<evidence type="ECO:0008006" key="4">
    <source>
        <dbReference type="Google" id="ProtNLM"/>
    </source>
</evidence>
<name>A0A7D4BH92_9BACL</name>
<evidence type="ECO:0000313" key="2">
    <source>
        <dbReference type="EMBL" id="QKG85672.1"/>
    </source>
</evidence>
<sequence length="141" mass="16644">MELWLLWGIGVYVTFRVVAFLVDAIFRYPSRNDADLLILLTENSQGSIEWIVRSFFFWKWLKGKPCRIICLDTGSSDDTPRILKRLEQRYPGLTTRCWEHRGNLSVKEVEGRFSSQSEEKKMILDLRHPSWKWGSLSHHES</sequence>
<feature type="transmembrane region" description="Helical" evidence="1">
    <location>
        <begin position="6"/>
        <end position="26"/>
    </location>
</feature>
<proteinExistence type="predicted"/>